<comment type="subcellular location">
    <subcellularLocation>
        <location evidence="2 19">Cell membrane</location>
        <topology evidence="2 19">Multi-pass membrane protein</topology>
    </subcellularLocation>
</comment>
<dbReference type="GO" id="GO:0008818">
    <property type="term" value="F:cobalamin 5'-phosphate synthase activity"/>
    <property type="evidence" value="ECO:0007669"/>
    <property type="project" value="UniProtKB-UniRule"/>
</dbReference>
<evidence type="ECO:0000256" key="7">
    <source>
        <dbReference type="ARBA" id="ARBA00022475"/>
    </source>
</evidence>
<comment type="catalytic activity">
    <reaction evidence="17 19">
        <text>alpha-ribazole + adenosylcob(III)inamide-GDP = adenosylcob(III)alamin + GMP + H(+)</text>
        <dbReference type="Rhea" id="RHEA:16049"/>
        <dbReference type="ChEBI" id="CHEBI:10329"/>
        <dbReference type="ChEBI" id="CHEBI:15378"/>
        <dbReference type="ChEBI" id="CHEBI:18408"/>
        <dbReference type="ChEBI" id="CHEBI:58115"/>
        <dbReference type="ChEBI" id="CHEBI:60487"/>
        <dbReference type="EC" id="2.7.8.26"/>
    </reaction>
</comment>
<comment type="caution">
    <text evidence="20">The sequence shown here is derived from an EMBL/GenBank/DDBJ whole genome shotgun (WGS) entry which is preliminary data.</text>
</comment>
<evidence type="ECO:0000256" key="6">
    <source>
        <dbReference type="ARBA" id="ARBA00015850"/>
    </source>
</evidence>
<evidence type="ECO:0000256" key="14">
    <source>
        <dbReference type="ARBA" id="ARBA00025228"/>
    </source>
</evidence>
<dbReference type="GO" id="GO:0009236">
    <property type="term" value="P:cobalamin biosynthetic process"/>
    <property type="evidence" value="ECO:0007669"/>
    <property type="project" value="UniProtKB-UniRule"/>
</dbReference>
<comment type="pathway">
    <text evidence="3 19">Cofactor biosynthesis; adenosylcobalamin biosynthesis; adenosylcobalamin from cob(II)yrinate a,c-diamide: step 7/7.</text>
</comment>
<feature type="transmembrane region" description="Helical" evidence="19">
    <location>
        <begin position="105"/>
        <end position="122"/>
    </location>
</feature>
<keyword evidence="21" id="KW-1185">Reference proteome</keyword>
<keyword evidence="13 19" id="KW-0472">Membrane</keyword>
<dbReference type="Proteomes" id="UP000254266">
    <property type="component" value="Unassembled WGS sequence"/>
</dbReference>
<sequence>MTAFLIALQFLTRFPLNFNIEWTDENVARSLLWYPVVGFLIGLCIFVISSLLAEQNSILVAAIILSVWVIITGGLHLDGLADSADAWVGSHGDKKRALEIMKDPQAGPIAVIVLVLVLLIKFSAINSLILNNEIYLLIAAPVIARCVPLTLFLTTPYVREQGLGSAMAAYLPRELAWTVLSVVSIVSLFFLGFVQAVVLILVVACVLWYLRYLMVKFIGGMTGDTIGAAIEFVEVVVLMAIVF</sequence>
<keyword evidence="11 19" id="KW-0460">Magnesium</keyword>
<dbReference type="Pfam" id="PF02654">
    <property type="entry name" value="CobS"/>
    <property type="match status" value="1"/>
</dbReference>
<evidence type="ECO:0000256" key="12">
    <source>
        <dbReference type="ARBA" id="ARBA00022989"/>
    </source>
</evidence>
<evidence type="ECO:0000256" key="16">
    <source>
        <dbReference type="ARBA" id="ARBA00032853"/>
    </source>
</evidence>
<feature type="transmembrane region" description="Helical" evidence="19">
    <location>
        <begin position="177"/>
        <end position="210"/>
    </location>
</feature>
<evidence type="ECO:0000313" key="20">
    <source>
        <dbReference type="EMBL" id="RDH81587.1"/>
    </source>
</evidence>
<evidence type="ECO:0000256" key="19">
    <source>
        <dbReference type="HAMAP-Rule" id="MF_00719"/>
    </source>
</evidence>
<dbReference type="GO" id="GO:0005886">
    <property type="term" value="C:plasma membrane"/>
    <property type="evidence" value="ECO:0007669"/>
    <property type="project" value="UniProtKB-SubCell"/>
</dbReference>
<evidence type="ECO:0000256" key="9">
    <source>
        <dbReference type="ARBA" id="ARBA00022679"/>
    </source>
</evidence>
<evidence type="ECO:0000256" key="11">
    <source>
        <dbReference type="ARBA" id="ARBA00022842"/>
    </source>
</evidence>
<keyword evidence="9 19" id="KW-0808">Transferase</keyword>
<dbReference type="NCBIfam" id="TIGR00317">
    <property type="entry name" value="cobS"/>
    <property type="match status" value="1"/>
</dbReference>
<keyword evidence="12 19" id="KW-1133">Transmembrane helix</keyword>
<evidence type="ECO:0000256" key="10">
    <source>
        <dbReference type="ARBA" id="ARBA00022692"/>
    </source>
</evidence>
<name>A0A370DBB9_9GAMM</name>
<evidence type="ECO:0000256" key="15">
    <source>
        <dbReference type="ARBA" id="ARBA00032605"/>
    </source>
</evidence>
<dbReference type="AlphaFoldDB" id="A0A370DBB9"/>
<dbReference type="HAMAP" id="MF_00719">
    <property type="entry name" value="CobS"/>
    <property type="match status" value="1"/>
</dbReference>
<feature type="transmembrane region" description="Helical" evidence="19">
    <location>
        <begin position="134"/>
        <end position="157"/>
    </location>
</feature>
<evidence type="ECO:0000256" key="5">
    <source>
        <dbReference type="ARBA" id="ARBA00013200"/>
    </source>
</evidence>
<evidence type="ECO:0000256" key="13">
    <source>
        <dbReference type="ARBA" id="ARBA00023136"/>
    </source>
</evidence>
<comment type="catalytic activity">
    <reaction evidence="18 19">
        <text>alpha-ribazole 5'-phosphate + adenosylcob(III)inamide-GDP = adenosylcob(III)alamin 5'-phosphate + GMP + H(+)</text>
        <dbReference type="Rhea" id="RHEA:23560"/>
        <dbReference type="ChEBI" id="CHEBI:15378"/>
        <dbReference type="ChEBI" id="CHEBI:57918"/>
        <dbReference type="ChEBI" id="CHEBI:58115"/>
        <dbReference type="ChEBI" id="CHEBI:60487"/>
        <dbReference type="ChEBI" id="CHEBI:60493"/>
        <dbReference type="EC" id="2.7.8.26"/>
    </reaction>
</comment>
<evidence type="ECO:0000256" key="17">
    <source>
        <dbReference type="ARBA" id="ARBA00048623"/>
    </source>
</evidence>
<evidence type="ECO:0000256" key="1">
    <source>
        <dbReference type="ARBA" id="ARBA00001946"/>
    </source>
</evidence>
<evidence type="ECO:0000256" key="4">
    <source>
        <dbReference type="ARBA" id="ARBA00010561"/>
    </source>
</evidence>
<feature type="transmembrane region" description="Helical" evidence="19">
    <location>
        <begin position="58"/>
        <end position="77"/>
    </location>
</feature>
<gene>
    <name evidence="19" type="primary">cobS</name>
    <name evidence="20" type="ORF">DIZ80_16065</name>
</gene>
<evidence type="ECO:0000256" key="8">
    <source>
        <dbReference type="ARBA" id="ARBA00022573"/>
    </source>
</evidence>
<reference evidence="20 21" key="1">
    <citation type="journal article" date="2018" name="ISME J.">
        <title>Endosymbiont genomes yield clues of tubeworm success.</title>
        <authorList>
            <person name="Li Y."/>
            <person name="Liles M.R."/>
            <person name="Halanych K.M."/>
        </authorList>
    </citation>
    <scope>NUCLEOTIDE SEQUENCE [LARGE SCALE GENOMIC DNA]</scope>
    <source>
        <strain evidence="20">A1464</strain>
    </source>
</reference>
<dbReference type="InterPro" id="IPR003805">
    <property type="entry name" value="CobS"/>
</dbReference>
<comment type="similarity">
    <text evidence="4 19">Belongs to the CobS family.</text>
</comment>
<evidence type="ECO:0000313" key="21">
    <source>
        <dbReference type="Proteomes" id="UP000254266"/>
    </source>
</evidence>
<proteinExistence type="inferred from homology"/>
<dbReference type="EC" id="2.7.8.26" evidence="5 19"/>
<organism evidence="20 21">
    <name type="scientific">endosymbiont of Galathealinum brachiosum</name>
    <dbReference type="NCBI Taxonomy" id="2200906"/>
    <lineage>
        <taxon>Bacteria</taxon>
        <taxon>Pseudomonadati</taxon>
        <taxon>Pseudomonadota</taxon>
        <taxon>Gammaproteobacteria</taxon>
        <taxon>sulfur-oxidizing symbionts</taxon>
    </lineage>
</organism>
<accession>A0A370DBB9</accession>
<comment type="function">
    <text evidence="14 19">Joins adenosylcobinamide-GDP and alpha-ribazole to generate adenosylcobalamin (Ado-cobalamin). Also synthesizes adenosylcobalamin 5'-phosphate from adenosylcobinamide-GDP and alpha-ribazole 5'-phosphate.</text>
</comment>
<comment type="cofactor">
    <cofactor evidence="1 19">
        <name>Mg(2+)</name>
        <dbReference type="ChEBI" id="CHEBI:18420"/>
    </cofactor>
</comment>
<evidence type="ECO:0000256" key="3">
    <source>
        <dbReference type="ARBA" id="ARBA00004663"/>
    </source>
</evidence>
<dbReference type="EMBL" id="QFXC01000013">
    <property type="protein sequence ID" value="RDH81587.1"/>
    <property type="molecule type" value="Genomic_DNA"/>
</dbReference>
<feature type="transmembrane region" description="Helical" evidence="19">
    <location>
        <begin position="31"/>
        <end position="51"/>
    </location>
</feature>
<keyword evidence="7 19" id="KW-1003">Cell membrane</keyword>
<feature type="transmembrane region" description="Helical" evidence="19">
    <location>
        <begin position="222"/>
        <end position="242"/>
    </location>
</feature>
<dbReference type="PANTHER" id="PTHR34148:SF1">
    <property type="entry name" value="ADENOSYLCOBINAMIDE-GDP RIBAZOLETRANSFERASE"/>
    <property type="match status" value="1"/>
</dbReference>
<evidence type="ECO:0000256" key="2">
    <source>
        <dbReference type="ARBA" id="ARBA00004651"/>
    </source>
</evidence>
<dbReference type="UniPathway" id="UPA00148">
    <property type="reaction ID" value="UER00238"/>
</dbReference>
<keyword evidence="10 19" id="KW-0812">Transmembrane</keyword>
<dbReference type="PANTHER" id="PTHR34148">
    <property type="entry name" value="ADENOSYLCOBINAMIDE-GDP RIBAZOLETRANSFERASE"/>
    <property type="match status" value="1"/>
</dbReference>
<protein>
    <recommendedName>
        <fullName evidence="6 19">Adenosylcobinamide-GDP ribazoletransferase</fullName>
        <ecNumber evidence="5 19">2.7.8.26</ecNumber>
    </recommendedName>
    <alternativeName>
        <fullName evidence="16 19">Cobalamin synthase</fullName>
    </alternativeName>
    <alternativeName>
        <fullName evidence="15 19">Cobalamin-5'-phosphate synthase</fullName>
    </alternativeName>
</protein>
<dbReference type="GO" id="GO:0051073">
    <property type="term" value="F:adenosylcobinamide-GDP ribazoletransferase activity"/>
    <property type="evidence" value="ECO:0007669"/>
    <property type="project" value="UniProtKB-UniRule"/>
</dbReference>
<evidence type="ECO:0000256" key="18">
    <source>
        <dbReference type="ARBA" id="ARBA00049504"/>
    </source>
</evidence>
<dbReference type="NCBIfam" id="NF001278">
    <property type="entry name" value="PRK00235.1-5"/>
    <property type="match status" value="1"/>
</dbReference>
<keyword evidence="8 19" id="KW-0169">Cobalamin biosynthesis</keyword>